<dbReference type="InterPro" id="IPR011990">
    <property type="entry name" value="TPR-like_helical_dom_sf"/>
</dbReference>
<reference evidence="4 5" key="1">
    <citation type="submission" date="2016-10" db="EMBL/GenBank/DDBJ databases">
        <authorList>
            <person name="de Groot N.N."/>
        </authorList>
    </citation>
    <scope>NUCLEOTIDE SEQUENCE [LARGE SCALE GENOMIC DNA]</scope>
    <source>
        <strain evidence="4">MBHS1</strain>
    </source>
</reference>
<dbReference type="Pfam" id="PF13424">
    <property type="entry name" value="TPR_12"/>
    <property type="match status" value="2"/>
</dbReference>
<dbReference type="Gene3D" id="1.25.40.10">
    <property type="entry name" value="Tetratricopeptide repeat domain"/>
    <property type="match status" value="2"/>
</dbReference>
<evidence type="ECO:0000256" key="1">
    <source>
        <dbReference type="ARBA" id="ARBA00022737"/>
    </source>
</evidence>
<dbReference type="RefSeq" id="WP_103918531.1">
    <property type="nucleotide sequence ID" value="NZ_FMSV02000052.1"/>
</dbReference>
<dbReference type="PANTHER" id="PTHR45641">
    <property type="entry name" value="TETRATRICOPEPTIDE REPEAT PROTEIN (AFU_ORTHOLOGUE AFUA_6G03870)"/>
    <property type="match status" value="1"/>
</dbReference>
<protein>
    <submittedName>
        <fullName evidence="4">CHAT domain protein</fullName>
    </submittedName>
</protein>
<evidence type="ECO:0000256" key="2">
    <source>
        <dbReference type="ARBA" id="ARBA00022803"/>
    </source>
</evidence>
<name>A0A1H6F653_9GAMM</name>
<feature type="coiled-coil region" evidence="3">
    <location>
        <begin position="560"/>
        <end position="587"/>
    </location>
</feature>
<gene>
    <name evidence="4" type="ORF">MBHS_00310</name>
</gene>
<organism evidence="4 5">
    <name type="scientific">Candidatus Venteria ishoeyi</name>
    <dbReference type="NCBI Taxonomy" id="1899563"/>
    <lineage>
        <taxon>Bacteria</taxon>
        <taxon>Pseudomonadati</taxon>
        <taxon>Pseudomonadota</taxon>
        <taxon>Gammaproteobacteria</taxon>
        <taxon>Thiotrichales</taxon>
        <taxon>Thiotrichaceae</taxon>
        <taxon>Venteria</taxon>
    </lineage>
</organism>
<dbReference type="Pfam" id="PF13374">
    <property type="entry name" value="TPR_10"/>
    <property type="match status" value="1"/>
</dbReference>
<dbReference type="Proteomes" id="UP000236724">
    <property type="component" value="Unassembled WGS sequence"/>
</dbReference>
<proteinExistence type="predicted"/>
<dbReference type="SMART" id="SM00028">
    <property type="entry name" value="TPR"/>
    <property type="match status" value="6"/>
</dbReference>
<keyword evidence="1" id="KW-0677">Repeat</keyword>
<accession>A0A1H6F653</accession>
<dbReference type="PANTHER" id="PTHR45641:SF19">
    <property type="entry name" value="NEPHROCYSTIN-3"/>
    <property type="match status" value="1"/>
</dbReference>
<evidence type="ECO:0000256" key="3">
    <source>
        <dbReference type="SAM" id="Coils"/>
    </source>
</evidence>
<evidence type="ECO:0000313" key="4">
    <source>
        <dbReference type="EMBL" id="SEH04464.1"/>
    </source>
</evidence>
<sequence length="819" mass="92691">MFALYRNLLICGIFVYTILCHPALAEMSAFEKLSWSALMAQAIYQIKQQDYDKLLPLAEQTYQQAKDKLPPDHASIHVSAKLLWIALTLKTVQANQRGTYTQALAFAKRSYAIAASHLDEKHTIVVTALNNLASLYGTLGDYSKTEEMYLKILAISQSLGHCGKKAKAGSFNPLFAHLNLAALYSNQGHYGGAENQLDKAYVCSQRSDVTPGQRWQVLNRRASLYRYQRHISAAKENYEQALAIMRTVSAPDYQSKNLVEQDEKIWLGKISTNNFVFNAIETLRGLGAAATDEDDNQRTEVYLQRALALSEQKLGATHPYSLQLQIELAALASRQGNFEASQKHLQKLLPQLREAFGEHHPWTLHALHILASAYYHSYDYQAADEYYRQVTTEREKRLGLFHPDSLKSFLEYAQLQMAQGRQQAFLRLLKKIEPALHFHAQDQYFTTRHEKVRQALFNRLALSFQSILFSAVDSRASPALRRYAADVMLRWKAQQERQEALLWQAAQTPAKAKLLTKLQQSYTELALLYQQHGADSKFFIDRAAAAENLELNLRQDDIHYRKYQTQLNNYKQRIAKLSQSLASQQHNGYDFSPLAEQIQAIQNQLGSTAALVAFRAYRPIDFTSGQWAGEKLHWLALLLTKKEMQLVKLKSDTTIRNSFSGLAEAQNCWQEAWQADKETKEAELNHCMKNADRFASKLYQALFAPFAVTLGNIDTLYLIPDGFLHQIPFSRLCPADGDYLIERHTLIQLAAGQDLLNTSNRTHAPQKIIAIGGVNFSEASPLADSMSALENPSHGTFPEQWDSLTHSLEEVTTCMAACA</sequence>
<dbReference type="EMBL" id="FMSV02000052">
    <property type="protein sequence ID" value="SEH04464.1"/>
    <property type="molecule type" value="Genomic_DNA"/>
</dbReference>
<dbReference type="InterPro" id="IPR019734">
    <property type="entry name" value="TPR_rpt"/>
</dbReference>
<keyword evidence="5" id="KW-1185">Reference proteome</keyword>
<keyword evidence="3" id="KW-0175">Coiled coil</keyword>
<dbReference type="SUPFAM" id="SSF48452">
    <property type="entry name" value="TPR-like"/>
    <property type="match status" value="2"/>
</dbReference>
<dbReference type="OrthoDB" id="5625954at2"/>
<dbReference type="AlphaFoldDB" id="A0A1H6F653"/>
<evidence type="ECO:0000313" key="5">
    <source>
        <dbReference type="Proteomes" id="UP000236724"/>
    </source>
</evidence>
<keyword evidence="2" id="KW-0802">TPR repeat</keyword>